<evidence type="ECO:0000313" key="1">
    <source>
        <dbReference type="EMBL" id="MBK9984835.1"/>
    </source>
</evidence>
<dbReference type="AlphaFoldDB" id="A0A9D7XR68"/>
<evidence type="ECO:0000313" key="2">
    <source>
        <dbReference type="Proteomes" id="UP000808337"/>
    </source>
</evidence>
<name>A0A9D7XR68_9BACT</name>
<accession>A0A9D7XR68</accession>
<organism evidence="1 2">
    <name type="scientific">Candidatus Opimibacter skivensis</name>
    <dbReference type="NCBI Taxonomy" id="2982028"/>
    <lineage>
        <taxon>Bacteria</taxon>
        <taxon>Pseudomonadati</taxon>
        <taxon>Bacteroidota</taxon>
        <taxon>Saprospiria</taxon>
        <taxon>Saprospirales</taxon>
        <taxon>Saprospiraceae</taxon>
        <taxon>Candidatus Opimibacter</taxon>
    </lineage>
</organism>
<reference evidence="1 2" key="1">
    <citation type="submission" date="2020-10" db="EMBL/GenBank/DDBJ databases">
        <title>Connecting structure to function with the recovery of over 1000 high-quality activated sludge metagenome-assembled genomes encoding full-length rRNA genes using long-read sequencing.</title>
        <authorList>
            <person name="Singleton C.M."/>
            <person name="Petriglieri F."/>
            <person name="Kristensen J.M."/>
            <person name="Kirkegaard R.H."/>
            <person name="Michaelsen T.Y."/>
            <person name="Andersen M.H."/>
            <person name="Karst S.M."/>
            <person name="Dueholm M.S."/>
            <person name="Nielsen P.H."/>
            <person name="Albertsen M."/>
        </authorList>
    </citation>
    <scope>NUCLEOTIDE SEQUENCE [LARGE SCALE GENOMIC DNA]</scope>
    <source>
        <strain evidence="1">Ribe_18-Q3-R11-54_MAXAC.273</strain>
    </source>
</reference>
<dbReference type="EMBL" id="JADKGY010000031">
    <property type="protein sequence ID" value="MBK9984835.1"/>
    <property type="molecule type" value="Genomic_DNA"/>
</dbReference>
<proteinExistence type="predicted"/>
<dbReference type="Proteomes" id="UP000808337">
    <property type="component" value="Unassembled WGS sequence"/>
</dbReference>
<comment type="caution">
    <text evidence="1">The sequence shown here is derived from an EMBL/GenBank/DDBJ whole genome shotgun (WGS) entry which is preliminary data.</text>
</comment>
<sequence length="68" mass="7549">MAVSRQYILEFNGIKPSTCLSSDQDVDGYSDDADRDDTTAPNHLGAIEILNNGIDEDCIFELILSRRT</sequence>
<protein>
    <submittedName>
        <fullName evidence="1">Uncharacterized protein</fullName>
    </submittedName>
</protein>
<gene>
    <name evidence="1" type="ORF">IPP15_21140</name>
</gene>